<dbReference type="AlphaFoldDB" id="A0A4U1EKN1"/>
<evidence type="ECO:0000256" key="1">
    <source>
        <dbReference type="ARBA" id="ARBA00004123"/>
    </source>
</evidence>
<feature type="DNA-binding region" description="Homeobox" evidence="5">
    <location>
        <begin position="22"/>
        <end position="81"/>
    </location>
</feature>
<feature type="region of interest" description="Disordered" evidence="7">
    <location>
        <begin position="263"/>
        <end position="311"/>
    </location>
</feature>
<dbReference type="CDD" id="cd00086">
    <property type="entry name" value="homeodomain"/>
    <property type="match status" value="1"/>
</dbReference>
<dbReference type="InterPro" id="IPR009057">
    <property type="entry name" value="Homeodomain-like_sf"/>
</dbReference>
<evidence type="ECO:0000256" key="7">
    <source>
        <dbReference type="SAM" id="MobiDB-lite"/>
    </source>
</evidence>
<accession>A0A4U1EKN1</accession>
<keyword evidence="3 5" id="KW-0371">Homeobox</keyword>
<evidence type="ECO:0000256" key="3">
    <source>
        <dbReference type="ARBA" id="ARBA00023155"/>
    </source>
</evidence>
<dbReference type="EMBL" id="RWIC01001218">
    <property type="protein sequence ID" value="TKC36941.1"/>
    <property type="molecule type" value="Genomic_DNA"/>
</dbReference>
<protein>
    <recommendedName>
        <fullName evidence="8">Homeobox domain-containing protein</fullName>
    </recommendedName>
</protein>
<evidence type="ECO:0000313" key="9">
    <source>
        <dbReference type="EMBL" id="TKC36941.1"/>
    </source>
</evidence>
<dbReference type="PROSITE" id="PS50071">
    <property type="entry name" value="HOMEOBOX_2"/>
    <property type="match status" value="1"/>
</dbReference>
<organism evidence="9 10">
    <name type="scientific">Monodon monoceros</name>
    <name type="common">Narwhal</name>
    <name type="synonym">Ceratodon monodon</name>
    <dbReference type="NCBI Taxonomy" id="40151"/>
    <lineage>
        <taxon>Eukaryota</taxon>
        <taxon>Metazoa</taxon>
        <taxon>Chordata</taxon>
        <taxon>Craniata</taxon>
        <taxon>Vertebrata</taxon>
        <taxon>Euteleostomi</taxon>
        <taxon>Mammalia</taxon>
        <taxon>Eutheria</taxon>
        <taxon>Laurasiatheria</taxon>
        <taxon>Artiodactyla</taxon>
        <taxon>Whippomorpha</taxon>
        <taxon>Cetacea</taxon>
        <taxon>Odontoceti</taxon>
        <taxon>Monodontidae</taxon>
        <taxon>Monodon</taxon>
    </lineage>
</organism>
<dbReference type="Gene3D" id="1.10.10.60">
    <property type="entry name" value="Homeodomain-like"/>
    <property type="match status" value="1"/>
</dbReference>
<dbReference type="GO" id="GO:0000981">
    <property type="term" value="F:DNA-binding transcription factor activity, RNA polymerase II-specific"/>
    <property type="evidence" value="ECO:0007669"/>
    <property type="project" value="TreeGrafter"/>
</dbReference>
<evidence type="ECO:0000313" key="10">
    <source>
        <dbReference type="Proteomes" id="UP000308365"/>
    </source>
</evidence>
<dbReference type="PANTHER" id="PTHR46123:SF3">
    <property type="entry name" value="DOUBLE HOMEOBOX PROTEIN 1-RELATED"/>
    <property type="match status" value="1"/>
</dbReference>
<comment type="caution">
    <text evidence="9">The sequence shown here is derived from an EMBL/GenBank/DDBJ whole genome shotgun (WGS) entry which is preliminary data.</text>
</comment>
<feature type="region of interest" description="Disordered" evidence="7">
    <location>
        <begin position="1"/>
        <end position="28"/>
    </location>
</feature>
<feature type="compositionally biased region" description="Pro residues" evidence="7">
    <location>
        <begin position="269"/>
        <end position="279"/>
    </location>
</feature>
<keyword evidence="2 5" id="KW-0238">DNA-binding</keyword>
<keyword evidence="4 5" id="KW-0539">Nucleus</keyword>
<evidence type="ECO:0000256" key="4">
    <source>
        <dbReference type="ARBA" id="ARBA00023242"/>
    </source>
</evidence>
<dbReference type="SMART" id="SM00389">
    <property type="entry name" value="HOX"/>
    <property type="match status" value="1"/>
</dbReference>
<feature type="domain" description="Homeobox" evidence="8">
    <location>
        <begin position="20"/>
        <end position="80"/>
    </location>
</feature>
<dbReference type="GO" id="GO:0000977">
    <property type="term" value="F:RNA polymerase II transcription regulatory region sequence-specific DNA binding"/>
    <property type="evidence" value="ECO:0007669"/>
    <property type="project" value="TreeGrafter"/>
</dbReference>
<sequence length="311" mass="33965">MSSKDESLFSYSGSVPGPQDGRRRKRTKFDKNQYKILIEAFESDAYPDINVRIDLAKRTQIPEPRIQVWFQNRRARVLLKNTQKEEAQPPVPEPIQGGVGVLVPGSSQGGLCAPITPCQQGLLVAQRDASSFSWKPEDASGQAVFWGYAGGLGVNMASPDLQTPANEPSGDLHSSLSSGFSPKVLNTTQQRFSQLENSSAETHLGDPGQLLAHGNWGLQWCGQHPPSGEQQPWWSWQPLPAVESEVAPQQLLSQNPEAWAPPWSCSPLLPTPASSPPQPSLSQKPCSHTASPQPYPVKAPASIRSHFHPYI</sequence>
<dbReference type="InterPro" id="IPR051306">
    <property type="entry name" value="Homeobox_regulator"/>
</dbReference>
<dbReference type="GO" id="GO:0005634">
    <property type="term" value="C:nucleus"/>
    <property type="evidence" value="ECO:0007669"/>
    <property type="project" value="UniProtKB-SubCell"/>
</dbReference>
<gene>
    <name evidence="9" type="ORF">EI555_020869</name>
</gene>
<dbReference type="SUPFAM" id="SSF46689">
    <property type="entry name" value="Homeodomain-like"/>
    <property type="match status" value="1"/>
</dbReference>
<evidence type="ECO:0000256" key="5">
    <source>
        <dbReference type="PROSITE-ProRule" id="PRU00108"/>
    </source>
</evidence>
<reference evidence="10" key="1">
    <citation type="journal article" date="2019" name="IScience">
        <title>Narwhal Genome Reveals Long-Term Low Genetic Diversity despite Current Large Abundance Size.</title>
        <authorList>
            <person name="Westbury M.V."/>
            <person name="Petersen B."/>
            <person name="Garde E."/>
            <person name="Heide-Jorgensen M.P."/>
            <person name="Lorenzen E.D."/>
        </authorList>
    </citation>
    <scope>NUCLEOTIDE SEQUENCE [LARGE SCALE GENOMIC DNA]</scope>
</reference>
<name>A0A4U1EKN1_MONMO</name>
<proteinExistence type="predicted"/>
<dbReference type="InterPro" id="IPR001356">
    <property type="entry name" value="HD"/>
</dbReference>
<dbReference type="PANTHER" id="PTHR46123">
    <property type="entry name" value="MIX-TYPE HOMEOBOX GENE 1-RELATED"/>
    <property type="match status" value="1"/>
</dbReference>
<evidence type="ECO:0000256" key="2">
    <source>
        <dbReference type="ARBA" id="ARBA00023125"/>
    </source>
</evidence>
<evidence type="ECO:0000259" key="8">
    <source>
        <dbReference type="PROSITE" id="PS50071"/>
    </source>
</evidence>
<comment type="subcellular location">
    <subcellularLocation>
        <location evidence="1 5 6">Nucleus</location>
    </subcellularLocation>
</comment>
<dbReference type="Proteomes" id="UP000308365">
    <property type="component" value="Unassembled WGS sequence"/>
</dbReference>
<evidence type="ECO:0000256" key="6">
    <source>
        <dbReference type="RuleBase" id="RU000682"/>
    </source>
</evidence>
<dbReference type="Pfam" id="PF00046">
    <property type="entry name" value="Homeodomain"/>
    <property type="match status" value="1"/>
</dbReference>